<keyword evidence="9" id="KW-0906">Nuclear pore complex</keyword>
<feature type="region of interest" description="Disordered" evidence="11">
    <location>
        <begin position="69"/>
        <end position="242"/>
    </location>
</feature>
<dbReference type="Proteomes" id="UP000095085">
    <property type="component" value="Unassembled WGS sequence"/>
</dbReference>
<dbReference type="InterPro" id="IPR036903">
    <property type="entry name" value="Nup98_auto-Pept-S59_dom_sf"/>
</dbReference>
<evidence type="ECO:0000256" key="1">
    <source>
        <dbReference type="ARBA" id="ARBA00004567"/>
    </source>
</evidence>
<feature type="compositionally biased region" description="Polar residues" evidence="11">
    <location>
        <begin position="225"/>
        <end position="237"/>
    </location>
</feature>
<dbReference type="GO" id="GO:0031965">
    <property type="term" value="C:nuclear membrane"/>
    <property type="evidence" value="ECO:0007669"/>
    <property type="project" value="UniProtKB-SubCell"/>
</dbReference>
<comment type="subcellular location">
    <subcellularLocation>
        <location evidence="2">Nucleus membrane</location>
        <topology evidence="2">Peripheral membrane protein</topology>
        <orientation evidence="2">Nucleoplasmic side</orientation>
    </subcellularLocation>
    <subcellularLocation>
        <location evidence="1">Nucleus</location>
        <location evidence="1">Nuclear pore complex</location>
    </subcellularLocation>
</comment>
<dbReference type="RefSeq" id="XP_020079002.1">
    <property type="nucleotide sequence ID" value="XM_020220516.1"/>
</dbReference>
<feature type="domain" description="Peptidase S59" evidence="12">
    <location>
        <begin position="468"/>
        <end position="607"/>
    </location>
</feature>
<dbReference type="GO" id="GO:0003723">
    <property type="term" value="F:RNA binding"/>
    <property type="evidence" value="ECO:0007669"/>
    <property type="project" value="TreeGrafter"/>
</dbReference>
<evidence type="ECO:0000313" key="13">
    <source>
        <dbReference type="EMBL" id="ODV69935.1"/>
    </source>
</evidence>
<dbReference type="PANTHER" id="PTHR23198">
    <property type="entry name" value="NUCLEOPORIN"/>
    <property type="match status" value="1"/>
</dbReference>
<keyword evidence="14" id="KW-1185">Reference proteome</keyword>
<dbReference type="GO" id="GO:0044613">
    <property type="term" value="C:nuclear pore central transport channel"/>
    <property type="evidence" value="ECO:0007669"/>
    <property type="project" value="UniProtKB-ARBA"/>
</dbReference>
<feature type="compositionally biased region" description="Low complexity" evidence="11">
    <location>
        <begin position="75"/>
        <end position="86"/>
    </location>
</feature>
<protein>
    <recommendedName>
        <fullName evidence="12">Peptidase S59 domain-containing protein</fullName>
    </recommendedName>
</protein>
<evidence type="ECO:0000256" key="10">
    <source>
        <dbReference type="ARBA" id="ARBA00023242"/>
    </source>
</evidence>
<dbReference type="EMBL" id="KV454538">
    <property type="protein sequence ID" value="ODV69935.1"/>
    <property type="molecule type" value="Genomic_DNA"/>
</dbReference>
<reference evidence="14" key="1">
    <citation type="submission" date="2016-05" db="EMBL/GenBank/DDBJ databases">
        <title>Comparative genomics of biotechnologically important yeasts.</title>
        <authorList>
            <consortium name="DOE Joint Genome Institute"/>
            <person name="Riley R."/>
            <person name="Haridas S."/>
            <person name="Wolfe K.H."/>
            <person name="Lopes M.R."/>
            <person name="Hittinger C.T."/>
            <person name="Goker M."/>
            <person name="Salamov A."/>
            <person name="Wisecaver J."/>
            <person name="Long T.M."/>
            <person name="Aerts A.L."/>
            <person name="Barry K."/>
            <person name="Choi C."/>
            <person name="Clum A."/>
            <person name="Coughlan A.Y."/>
            <person name="Deshpande S."/>
            <person name="Douglass A.P."/>
            <person name="Hanson S.J."/>
            <person name="Klenk H.-P."/>
            <person name="Labutti K."/>
            <person name="Lapidus A."/>
            <person name="Lindquist E."/>
            <person name="Lipzen A."/>
            <person name="Meier-Kolthoff J.P."/>
            <person name="Ohm R.A."/>
            <person name="Otillar R.P."/>
            <person name="Pangilinan J."/>
            <person name="Peng Y."/>
            <person name="Rokas A."/>
            <person name="Rosa C.A."/>
            <person name="Scheuner C."/>
            <person name="Sibirny A.A."/>
            <person name="Slot J.C."/>
            <person name="Stielow J.B."/>
            <person name="Sun H."/>
            <person name="Kurtzman C.P."/>
            <person name="Blackwell M."/>
            <person name="Grigoriev I.V."/>
            <person name="Jeffries T.W."/>
        </authorList>
    </citation>
    <scope>NUCLEOTIDE SEQUENCE [LARGE SCALE GENOMIC DNA]</scope>
    <source>
        <strain evidence="14">NRRL Y-1933</strain>
    </source>
</reference>
<feature type="compositionally biased region" description="Basic and acidic residues" evidence="11">
    <location>
        <begin position="435"/>
        <end position="448"/>
    </location>
</feature>
<dbReference type="InterPro" id="IPR021967">
    <property type="entry name" value="Nup98_C"/>
</dbReference>
<dbReference type="Gene3D" id="3.30.1610.10">
    <property type="entry name" value="Peptidase S59, nucleoporin"/>
    <property type="match status" value="1"/>
</dbReference>
<dbReference type="GO" id="GO:0044614">
    <property type="term" value="C:nuclear pore cytoplasmic filaments"/>
    <property type="evidence" value="ECO:0007669"/>
    <property type="project" value="TreeGrafter"/>
</dbReference>
<feature type="compositionally biased region" description="Low complexity" evidence="11">
    <location>
        <begin position="183"/>
        <end position="192"/>
    </location>
</feature>
<feature type="compositionally biased region" description="Polar residues" evidence="11">
    <location>
        <begin position="198"/>
        <end position="217"/>
    </location>
</feature>
<keyword evidence="4" id="KW-0813">Transport</keyword>
<comment type="similarity">
    <text evidence="3">Belongs to the nucleoporin GLFG family.</text>
</comment>
<dbReference type="InterPro" id="IPR007230">
    <property type="entry name" value="Nup98_auto-Pept-S59_dom"/>
</dbReference>
<dbReference type="GO" id="GO:0017056">
    <property type="term" value="F:structural constituent of nuclear pore"/>
    <property type="evidence" value="ECO:0007669"/>
    <property type="project" value="InterPro"/>
</dbReference>
<evidence type="ECO:0000256" key="2">
    <source>
        <dbReference type="ARBA" id="ARBA00004620"/>
    </source>
</evidence>
<dbReference type="PROSITE" id="PS51434">
    <property type="entry name" value="NUP_C"/>
    <property type="match status" value="1"/>
</dbReference>
<name>A0A1E4RS90_9ASCO</name>
<feature type="compositionally biased region" description="Acidic residues" evidence="11">
    <location>
        <begin position="424"/>
        <end position="434"/>
    </location>
</feature>
<dbReference type="InterPro" id="IPR025574">
    <property type="entry name" value="Nucleoporin_FG_rpt"/>
</dbReference>
<dbReference type="Gene3D" id="1.25.40.690">
    <property type="match status" value="1"/>
</dbReference>
<dbReference type="GeneID" id="30995066"/>
<dbReference type="GO" id="GO:0051028">
    <property type="term" value="P:mRNA transport"/>
    <property type="evidence" value="ECO:0007669"/>
    <property type="project" value="UniProtKB-KW"/>
</dbReference>
<evidence type="ECO:0000259" key="12">
    <source>
        <dbReference type="PROSITE" id="PS51434"/>
    </source>
</evidence>
<sequence>MFGSATNTSNSWGNSNGFAKSNSFGGLSNNATGGGLFGSNNNTNSTSSGLFGNSNTNTSFGNNKSPAASGGLFGNSGQAPAAPSGAGLFGNSSSNTNAAPTGGLFGNASSNTNSTPASGGLFGNTGGNTANPSTTGGGLIGNSQAQSTNPSGGLFGNNNSTSNSAGGLFGNKPNTSTSGGLFGNSSTSQNNNGGSGLFGTNTNSNASGGLFGSSNHPAQAGGLFGNSNSNPQSTLGASNNSSTINSIGSNPYNYDTIFNNIQKDVQNMPKSITESVFNNNSKENTNIKGYNLKQIIKPQENKSSLLSKLGQTFKLFRNKYGSTNSTSGLSAIKGLFTQPNYIDSKNKQNLFPKAGVLHNKRFNKKSYRSSVHDRAFSDIKRLVIKSKPLKFHLINADKVFKTKRRRIITDDRVPLRNFLSNNEQSDDDISDSEELEHKAPASYKKEQPFGKSYTDDSGENDPDNTEMNNGYWCKPSIKELNKMSIEQLSKVEDFTIGKLEHGMISYRFPVDLSSVLASAEESGKSLGEELFDNVVKFRKTTVQVYGGFKSKPPLGKGMNVPAVVTLVMPPESRSLDEHIKMLKNLTGMEYLSYNPFNCHFVFKVKHFSVWGLVDSKSFDEDERRRLEALKREQDQNEADATMEYYRLYENDKFQQELKRQKLNAYTGQLPGAWEDIADEKDNPLVVKSNMVNDEINRQIQLHKNSQTANILADNVSDITIDSEDELRPDSPVGGLYSQPEEPEVEARKYDYLKQLVFSLPKGTDMNELVDEKVFEPEITDDSIFNRIQIRPNLAVSDDWLIQLEFANDMNSSLTSYITSQRELRNVDIEKVDDLLFSSFNKKSSQEQNTKDLYSNTKAIEHLDFDEKYPQNISKIIYTLVQRASIETRFNKYPLVNEATDLTFRDLLINDVGDEEELLLLKLGSVLFDEVEISSIEKYKGVDVSNTNLIHYLKKGFQKEIFGEWLKEFNKKRIDELLEINSEDVLESIFLNVCANNLKQAIILAINSNNSHLSALLTLLDSNDKAAQAISKAQLDHWNDTAALSLIPPQIIKIYQILAGDINDVVENLPWSVVLALKLFYGDQSIELHELIQNISSSSGNNVVIDILKIYYDWKIDNKSKALSDIKQSNANIKVKWIFHQILSRRHDHVTENELTIGFGQFLEKIGLWKEAVFVYSHHTSDVETEKLIRNVIISNVDKLKDHLNDEESYLNETLKVPHSLIYEAFAIKHHHAGEYWLEGEALATAKLWEKAHENIVNELGPSAVIANNSDYKNHLLKLIEQFPRSGGIIPNWKQGAGVYSDFFQLNDCFDNAKPVDINQLDLLLSNISQISNETPFRVKVALSLISKRIGDIALAHKDDIKDVKNKIFALKLGENEREYFSNRI</sequence>
<keyword evidence="7" id="KW-0653">Protein transport</keyword>
<evidence type="ECO:0000313" key="14">
    <source>
        <dbReference type="Proteomes" id="UP000095085"/>
    </source>
</evidence>
<gene>
    <name evidence="13" type="ORF">HYPBUDRAFT_151480</name>
</gene>
<dbReference type="GO" id="GO:0034398">
    <property type="term" value="P:telomere tethering at nuclear periphery"/>
    <property type="evidence" value="ECO:0007669"/>
    <property type="project" value="TreeGrafter"/>
</dbReference>
<evidence type="ECO:0000256" key="9">
    <source>
        <dbReference type="ARBA" id="ARBA00023132"/>
    </source>
</evidence>
<evidence type="ECO:0000256" key="5">
    <source>
        <dbReference type="ARBA" id="ARBA00022813"/>
    </source>
</evidence>
<dbReference type="GO" id="GO:0000973">
    <property type="term" value="P:post-transcriptional tethering of RNA polymerase II gene DNA at nuclear periphery"/>
    <property type="evidence" value="ECO:0007669"/>
    <property type="project" value="TreeGrafter"/>
</dbReference>
<dbReference type="GO" id="GO:0006606">
    <property type="term" value="P:protein import into nucleus"/>
    <property type="evidence" value="ECO:0007669"/>
    <property type="project" value="TreeGrafter"/>
</dbReference>
<evidence type="ECO:0000256" key="3">
    <source>
        <dbReference type="ARBA" id="ARBA00008926"/>
    </source>
</evidence>
<keyword evidence="10" id="KW-0539">Nucleus</keyword>
<dbReference type="Pfam" id="PF12110">
    <property type="entry name" value="Nup96"/>
    <property type="match status" value="2"/>
</dbReference>
<feature type="compositionally biased region" description="Low complexity" evidence="11">
    <location>
        <begin position="156"/>
        <end position="166"/>
    </location>
</feature>
<proteinExistence type="inferred from homology"/>
<feature type="compositionally biased region" description="Low complexity" evidence="11">
    <location>
        <begin position="106"/>
        <end position="119"/>
    </location>
</feature>
<feature type="compositionally biased region" description="Polar residues" evidence="11">
    <location>
        <begin position="141"/>
        <end position="151"/>
    </location>
</feature>
<evidence type="ECO:0000256" key="7">
    <source>
        <dbReference type="ARBA" id="ARBA00022927"/>
    </source>
</evidence>
<organism evidence="13 14">
    <name type="scientific">Hyphopichia burtonii NRRL Y-1933</name>
    <dbReference type="NCBI Taxonomy" id="984485"/>
    <lineage>
        <taxon>Eukaryota</taxon>
        <taxon>Fungi</taxon>
        <taxon>Dikarya</taxon>
        <taxon>Ascomycota</taxon>
        <taxon>Saccharomycotina</taxon>
        <taxon>Pichiomycetes</taxon>
        <taxon>Debaryomycetaceae</taxon>
        <taxon>Hyphopichia</taxon>
    </lineage>
</organism>
<dbReference type="OrthoDB" id="3797628at2759"/>
<dbReference type="GO" id="GO:0008139">
    <property type="term" value="F:nuclear localization sequence binding"/>
    <property type="evidence" value="ECO:0007669"/>
    <property type="project" value="TreeGrafter"/>
</dbReference>
<keyword evidence="6" id="KW-0509">mRNA transport</keyword>
<keyword evidence="5" id="KW-0068">Autocatalytic cleavage</keyword>
<dbReference type="PANTHER" id="PTHR23198:SF6">
    <property type="entry name" value="NUCLEAR PORE COMPLEX PROTEIN NUP98-NUP96"/>
    <property type="match status" value="1"/>
</dbReference>
<evidence type="ECO:0000256" key="4">
    <source>
        <dbReference type="ARBA" id="ARBA00022448"/>
    </source>
</evidence>
<dbReference type="SUPFAM" id="SSF82215">
    <property type="entry name" value="C-terminal autoproteolytic domain of nucleoporin nup98"/>
    <property type="match status" value="1"/>
</dbReference>
<feature type="region of interest" description="Disordered" evidence="11">
    <location>
        <begin position="419"/>
        <end position="470"/>
    </location>
</feature>
<dbReference type="Pfam" id="PF13634">
    <property type="entry name" value="Nucleoporin_FG"/>
    <property type="match status" value="3"/>
</dbReference>
<dbReference type="Pfam" id="PF04096">
    <property type="entry name" value="Nucleoporin2"/>
    <property type="match status" value="1"/>
</dbReference>
<evidence type="ECO:0000256" key="11">
    <source>
        <dbReference type="SAM" id="MobiDB-lite"/>
    </source>
</evidence>
<feature type="compositionally biased region" description="Polar residues" evidence="11">
    <location>
        <begin position="90"/>
        <end position="99"/>
    </location>
</feature>
<evidence type="ECO:0000256" key="6">
    <source>
        <dbReference type="ARBA" id="ARBA00022816"/>
    </source>
</evidence>
<evidence type="ECO:0000256" key="8">
    <source>
        <dbReference type="ARBA" id="ARBA00023010"/>
    </source>
</evidence>
<dbReference type="STRING" id="984485.A0A1E4RS90"/>
<accession>A0A1E4RS90</accession>
<keyword evidence="8" id="KW-0811">Translocation</keyword>
<dbReference type="InterPro" id="IPR037665">
    <property type="entry name" value="Nucleoporin_S59-like"/>
</dbReference>
<dbReference type="GO" id="GO:0006405">
    <property type="term" value="P:RNA export from nucleus"/>
    <property type="evidence" value="ECO:0007669"/>
    <property type="project" value="TreeGrafter"/>
</dbReference>